<reference evidence="2 3" key="1">
    <citation type="journal article" date="2015" name="Mol. Biochem. Parasitol.">
        <title>Identification of polymorphic genes for use in assemblage B genotyping assays through comparative genomics of multiple assemblage B Giardia duodenalis isolates.</title>
        <authorList>
            <person name="Wielinga C."/>
            <person name="Thompson R.C."/>
            <person name="Monis P."/>
            <person name="Ryan U."/>
        </authorList>
    </citation>
    <scope>NUCLEOTIDE SEQUENCE [LARGE SCALE GENOMIC DNA]</scope>
    <source>
        <strain evidence="2 3">BAH15c1</strain>
    </source>
</reference>
<protein>
    <submittedName>
        <fullName evidence="2">Uncharacterized protein</fullName>
    </submittedName>
</protein>
<dbReference type="OrthoDB" id="823504at2759"/>
<gene>
    <name evidence="2" type="ORF">QR46_1831</name>
</gene>
<keyword evidence="1" id="KW-0175">Coiled coil</keyword>
<comment type="caution">
    <text evidence="2">The sequence shown here is derived from an EMBL/GenBank/DDBJ whole genome shotgun (WGS) entry which is preliminary data.</text>
</comment>
<dbReference type="Gene3D" id="1.25.40.20">
    <property type="entry name" value="Ankyrin repeat-containing domain"/>
    <property type="match status" value="1"/>
</dbReference>
<feature type="coiled-coil region" evidence="1">
    <location>
        <begin position="270"/>
        <end position="297"/>
    </location>
</feature>
<evidence type="ECO:0000313" key="2">
    <source>
        <dbReference type="EMBL" id="KWX14134.1"/>
    </source>
</evidence>
<dbReference type="Proteomes" id="UP000070089">
    <property type="component" value="Unassembled WGS sequence"/>
</dbReference>
<dbReference type="InterPro" id="IPR002110">
    <property type="entry name" value="Ankyrin_rpt"/>
</dbReference>
<name>A0A132NVQ3_GIAIN</name>
<organism evidence="2 3">
    <name type="scientific">Giardia duodenalis assemblage B</name>
    <dbReference type="NCBI Taxonomy" id="1394984"/>
    <lineage>
        <taxon>Eukaryota</taxon>
        <taxon>Metamonada</taxon>
        <taxon>Diplomonadida</taxon>
        <taxon>Hexamitidae</taxon>
        <taxon>Giardiinae</taxon>
        <taxon>Giardia</taxon>
    </lineage>
</organism>
<sequence length="327" mass="37051">MDLAGWFCAAEAGELEHIKEVHAQFVGKVNERGRTALMLAASLGHSSVCDFLVKFEGRQTTPKGVTALMIAVELQHTDVVAILAPYESRMRSDKAEPAIIRAARHYCMPALEILLPYELCYVSECLAVAKINRLEEVYKRLDSAIRDNLTQVYGVQATILQSTATQSNLLLQSQRQPQYTPPAPDTDIGVDPDITLQQADLITTLTTELEDLRVVEREYEDLKHMCEAYQERIRELNLDNETLFTDNMSLRRDKEKHLRALKRLGPCPSCKKSQSELQNLLAENTKLLADLSTMKTNSLEVWSRLLMKRALSDEEIRRFAPFINSIN</sequence>
<dbReference type="Pfam" id="PF12796">
    <property type="entry name" value="Ank_2"/>
    <property type="match status" value="1"/>
</dbReference>
<dbReference type="EMBL" id="JXTI01000042">
    <property type="protein sequence ID" value="KWX14134.1"/>
    <property type="molecule type" value="Genomic_DNA"/>
</dbReference>
<dbReference type="VEuPathDB" id="GiardiaDB:QR46_1831"/>
<evidence type="ECO:0000256" key="1">
    <source>
        <dbReference type="SAM" id="Coils"/>
    </source>
</evidence>
<dbReference type="AlphaFoldDB" id="A0A132NVQ3"/>
<dbReference type="PANTHER" id="PTHR24120:SF4">
    <property type="entry name" value="GH07239P"/>
    <property type="match status" value="1"/>
</dbReference>
<dbReference type="InterPro" id="IPR036770">
    <property type="entry name" value="Ankyrin_rpt-contain_sf"/>
</dbReference>
<proteinExistence type="predicted"/>
<dbReference type="PANTHER" id="PTHR24120">
    <property type="entry name" value="GH07239P"/>
    <property type="match status" value="1"/>
</dbReference>
<accession>A0A132NVQ3</accession>
<dbReference type="SUPFAM" id="SSF48403">
    <property type="entry name" value="Ankyrin repeat"/>
    <property type="match status" value="1"/>
</dbReference>
<evidence type="ECO:0000313" key="3">
    <source>
        <dbReference type="Proteomes" id="UP000070089"/>
    </source>
</evidence>
<feature type="coiled-coil region" evidence="1">
    <location>
        <begin position="212"/>
        <end position="246"/>
    </location>
</feature>